<evidence type="ECO:0000313" key="6">
    <source>
        <dbReference type="Proteomes" id="UP000521358"/>
    </source>
</evidence>
<dbReference type="InterPro" id="IPR050661">
    <property type="entry name" value="BglG_antiterminators"/>
</dbReference>
<gene>
    <name evidence="5" type="ORF">HED35_12105</name>
</gene>
<dbReference type="Proteomes" id="UP000521358">
    <property type="component" value="Unassembled WGS sequence"/>
</dbReference>
<dbReference type="InterPro" id="IPR036388">
    <property type="entry name" value="WH-like_DNA-bd_sf"/>
</dbReference>
<dbReference type="PANTHER" id="PTHR30185">
    <property type="entry name" value="CRYPTIC BETA-GLUCOSIDE BGL OPERON ANTITERMINATOR"/>
    <property type="match status" value="1"/>
</dbReference>
<dbReference type="RefSeq" id="WP_167807930.1">
    <property type="nucleotide sequence ID" value="NZ_JAAVMB010000016.1"/>
</dbReference>
<reference evidence="5 6" key="1">
    <citation type="submission" date="2020-03" db="EMBL/GenBank/DDBJ databases">
        <title>Bacterial samples isolated from urine from healthy bovine heifers (Gyr breed).</title>
        <authorList>
            <person name="Giannattasio-Ferraz S."/>
            <person name="Maskeri L."/>
            <person name="Penido A."/>
            <person name="Barbosa-Stancioli E.F."/>
            <person name="Putonti C."/>
        </authorList>
    </citation>
    <scope>NUCLEOTIDE SEQUENCE [LARGE SCALE GENOMIC DNA]</scope>
    <source>
        <strain evidence="5 6">UFMG-H7</strain>
    </source>
</reference>
<comment type="caution">
    <text evidence="5">The sequence shown here is derived from an EMBL/GenBank/DDBJ whole genome shotgun (WGS) entry which is preliminary data.</text>
</comment>
<accession>A0A7X6DAU6</accession>
<sequence>MYNIISYSSKRMIRILKVFIQNDMQYSINELSESLNISTKTLTKDFKELNKYFADIDGLYLTYKNSNDKIDTNLSIENFIEIQSKILLDSLIIKFIFELLEKPYRDINYYSDKLYTSKSSIYRMINEFNNYFKAFQVKITSDATLYYLDCHNEYNFRRFVTGFLLEVYGNDVFEVMDVESFEFINKRLLKMYQSNEATISDYYVDYYTLFYSVSLKREKEGNQIEYSPQFTGHNVEFTDGELEILNQMERLIDIKQLHAIESTIFISNYLLTSLVKREDLLIVKEFLDLIYREFNLNTETEEQNYLFNIFMDVYIGVKYYRIPYPFLNDRFVFFSNNIQKTHVIFFNRLEELLHYFESTTGISLHKYEYFLVYTLVITNPEILNYVYSKPILITSGVSKEHAGFILDYLKKELKIFSIFIDNTTTAETSEVTESNILDYSLVVSDIAYDIEHNIVVDKFPFFEEHIEKIKAVH</sequence>
<dbReference type="Pfam" id="PF08279">
    <property type="entry name" value="HTH_11"/>
    <property type="match status" value="1"/>
</dbReference>
<dbReference type="InterPro" id="IPR013196">
    <property type="entry name" value="HTH_11"/>
</dbReference>
<dbReference type="AlphaFoldDB" id="A0A7X6DAU6"/>
<keyword evidence="1" id="KW-0805">Transcription regulation</keyword>
<dbReference type="EMBL" id="JAAVMB010000016">
    <property type="protein sequence ID" value="NKC68833.1"/>
    <property type="molecule type" value="Genomic_DNA"/>
</dbReference>
<evidence type="ECO:0000259" key="3">
    <source>
        <dbReference type="Pfam" id="PF05043"/>
    </source>
</evidence>
<evidence type="ECO:0000259" key="4">
    <source>
        <dbReference type="Pfam" id="PF08279"/>
    </source>
</evidence>
<name>A0A7X6DAU6_9ENTE</name>
<proteinExistence type="predicted"/>
<evidence type="ECO:0000313" key="5">
    <source>
        <dbReference type="EMBL" id="NKC68833.1"/>
    </source>
</evidence>
<evidence type="ECO:0000256" key="1">
    <source>
        <dbReference type="ARBA" id="ARBA00023015"/>
    </source>
</evidence>
<evidence type="ECO:0000256" key="2">
    <source>
        <dbReference type="ARBA" id="ARBA00023163"/>
    </source>
</evidence>
<feature type="domain" description="Helix-turn-helix type 11" evidence="4">
    <location>
        <begin position="11"/>
        <end position="58"/>
    </location>
</feature>
<dbReference type="PANTHER" id="PTHR30185:SF18">
    <property type="entry name" value="TRANSCRIPTIONAL REGULATOR MTLR"/>
    <property type="match status" value="1"/>
</dbReference>
<dbReference type="Gene3D" id="1.10.10.10">
    <property type="entry name" value="Winged helix-like DNA-binding domain superfamily/Winged helix DNA-binding domain"/>
    <property type="match status" value="2"/>
</dbReference>
<dbReference type="Pfam" id="PF05043">
    <property type="entry name" value="Mga"/>
    <property type="match status" value="1"/>
</dbReference>
<feature type="domain" description="Mga helix-turn-helix" evidence="3">
    <location>
        <begin position="81"/>
        <end position="140"/>
    </location>
</feature>
<dbReference type="InterPro" id="IPR007737">
    <property type="entry name" value="Mga_HTH"/>
</dbReference>
<keyword evidence="2" id="KW-0804">Transcription</keyword>
<organism evidence="5 6">
    <name type="scientific">Vagococcus fluvialis</name>
    <dbReference type="NCBI Taxonomy" id="2738"/>
    <lineage>
        <taxon>Bacteria</taxon>
        <taxon>Bacillati</taxon>
        <taxon>Bacillota</taxon>
        <taxon>Bacilli</taxon>
        <taxon>Lactobacillales</taxon>
        <taxon>Enterococcaceae</taxon>
        <taxon>Vagococcus</taxon>
    </lineage>
</organism>
<protein>
    <submittedName>
        <fullName evidence="5">HTH domain-containing protein</fullName>
    </submittedName>
</protein>